<keyword evidence="3" id="KW-1185">Reference proteome</keyword>
<feature type="chain" id="PRO_5034773828" evidence="1">
    <location>
        <begin position="22"/>
        <end position="158"/>
    </location>
</feature>
<keyword evidence="1" id="KW-0732">Signal</keyword>
<feature type="signal peptide" evidence="1">
    <location>
        <begin position="1"/>
        <end position="21"/>
    </location>
</feature>
<accession>A0A8C4SSB4</accession>
<dbReference type="AlphaFoldDB" id="A0A8C4SSB4"/>
<protein>
    <submittedName>
        <fullName evidence="2">Uncharacterized protein</fullName>
    </submittedName>
</protein>
<name>A0A8C4SSB4_ERPCA</name>
<dbReference type="GeneID" id="127530090"/>
<reference evidence="2" key="1">
    <citation type="submission" date="2021-06" db="EMBL/GenBank/DDBJ databases">
        <authorList>
            <consortium name="Wellcome Sanger Institute Data Sharing"/>
        </authorList>
    </citation>
    <scope>NUCLEOTIDE SEQUENCE [LARGE SCALE GENOMIC DNA]</scope>
</reference>
<reference evidence="2" key="3">
    <citation type="submission" date="2025-09" db="UniProtKB">
        <authorList>
            <consortium name="Ensembl"/>
        </authorList>
    </citation>
    <scope>IDENTIFICATION</scope>
</reference>
<sequence length="158" mass="17489">MISVHPAVAVVCLLLLITTEASISSGRGGGSFDYDIRTKSELTELYNSKVFMAERMERPKGSWKWKLTGTAGPVSHTGVRVTLSDGSQWLIHKGSGYGKSSETVVVDAKHMSHEWKVIETKDFEGTRTVSDFVKAGGSYYNLLIDNCHDASRRMMDQK</sequence>
<evidence type="ECO:0000256" key="1">
    <source>
        <dbReference type="SAM" id="SignalP"/>
    </source>
</evidence>
<evidence type="ECO:0000313" key="2">
    <source>
        <dbReference type="Ensembl" id="ENSECRP00000021351.1"/>
    </source>
</evidence>
<dbReference type="Proteomes" id="UP000694620">
    <property type="component" value="Chromosome 13"/>
</dbReference>
<reference evidence="2" key="2">
    <citation type="submission" date="2025-08" db="UniProtKB">
        <authorList>
            <consortium name="Ensembl"/>
        </authorList>
    </citation>
    <scope>IDENTIFICATION</scope>
</reference>
<organism evidence="2 3">
    <name type="scientific">Erpetoichthys calabaricus</name>
    <name type="common">Rope fish</name>
    <name type="synonym">Calamoichthys calabaricus</name>
    <dbReference type="NCBI Taxonomy" id="27687"/>
    <lineage>
        <taxon>Eukaryota</taxon>
        <taxon>Metazoa</taxon>
        <taxon>Chordata</taxon>
        <taxon>Craniata</taxon>
        <taxon>Vertebrata</taxon>
        <taxon>Euteleostomi</taxon>
        <taxon>Actinopterygii</taxon>
        <taxon>Polypteriformes</taxon>
        <taxon>Polypteridae</taxon>
        <taxon>Erpetoichthys</taxon>
    </lineage>
</organism>
<dbReference type="Ensembl" id="ENSECRT00000021815.1">
    <property type="protein sequence ID" value="ENSECRP00000021351.1"/>
    <property type="gene ID" value="ENSECRG00000014377.1"/>
</dbReference>
<dbReference type="RefSeq" id="XP_051791924.1">
    <property type="nucleotide sequence ID" value="XM_051935964.1"/>
</dbReference>
<dbReference type="GeneTree" id="ENSGT00690000103873"/>
<proteinExistence type="predicted"/>
<evidence type="ECO:0000313" key="3">
    <source>
        <dbReference type="Proteomes" id="UP000694620"/>
    </source>
</evidence>
<gene>
    <name evidence="2" type="primary">LOC127530090</name>
</gene>